<evidence type="ECO:0000313" key="1">
    <source>
        <dbReference type="EMBL" id="KFE71536.1"/>
    </source>
</evidence>
<comment type="caution">
    <text evidence="1">The sequence shown here is derived from an EMBL/GenBank/DDBJ whole genome shotgun (WGS) entry which is preliminary data.</text>
</comment>
<dbReference type="EMBL" id="JMCB01000002">
    <property type="protein sequence ID" value="KFE71536.1"/>
    <property type="molecule type" value="Genomic_DNA"/>
</dbReference>
<dbReference type="AlphaFoldDB" id="A0A085WV23"/>
<keyword evidence="2" id="KW-1185">Reference proteome</keyword>
<name>A0A085WV23_9BACT</name>
<accession>A0A085WV23</accession>
<sequence>MEIVLRPINDGFFQELVLPFFTRCMGDAPRALEGMMGRLGDEETRFLCDRLLSTASPGGLSGLEREPWVELVDRLVFQPWQLGDSGWELGASRAGYAGDWDEALHLALMVELPDYPYGQAREARAVRDAFRQKPRVELGLASFIGGTWEPLPQFPPDQVFATQGRAGYMPRQGLAFADWAWRPAHAVADWHATLVRKLDRLLTREVERLKLPSLPERDELLAWWTGRATKPPPLAVVFSGLGPRAPEWIYELGVLCGEVRTAAQEHSAVVSLVTKSTQVRV</sequence>
<proteinExistence type="predicted"/>
<evidence type="ECO:0000313" key="2">
    <source>
        <dbReference type="Proteomes" id="UP000028725"/>
    </source>
</evidence>
<organism evidence="1 2">
    <name type="scientific">Hyalangium minutum</name>
    <dbReference type="NCBI Taxonomy" id="394096"/>
    <lineage>
        <taxon>Bacteria</taxon>
        <taxon>Pseudomonadati</taxon>
        <taxon>Myxococcota</taxon>
        <taxon>Myxococcia</taxon>
        <taxon>Myxococcales</taxon>
        <taxon>Cystobacterineae</taxon>
        <taxon>Archangiaceae</taxon>
        <taxon>Hyalangium</taxon>
    </lineage>
</organism>
<dbReference type="PATRIC" id="fig|394096.3.peg.1313"/>
<dbReference type="Proteomes" id="UP000028725">
    <property type="component" value="Unassembled WGS sequence"/>
</dbReference>
<reference evidence="1 2" key="1">
    <citation type="submission" date="2014-04" db="EMBL/GenBank/DDBJ databases">
        <title>Genome assembly of Hyalangium minutum DSM 14724.</title>
        <authorList>
            <person name="Sharma G."/>
            <person name="Subramanian S."/>
        </authorList>
    </citation>
    <scope>NUCLEOTIDE SEQUENCE [LARGE SCALE GENOMIC DNA]</scope>
    <source>
        <strain evidence="1 2">DSM 14724</strain>
    </source>
</reference>
<dbReference type="RefSeq" id="WP_044183635.1">
    <property type="nucleotide sequence ID" value="NZ_JMCB01000002.1"/>
</dbReference>
<gene>
    <name evidence="1" type="ORF">DB31_3666</name>
</gene>
<dbReference type="OrthoDB" id="5492640at2"/>
<protein>
    <submittedName>
        <fullName evidence="1">Uncharacterized protein</fullName>
    </submittedName>
</protein>
<dbReference type="STRING" id="394096.DB31_3666"/>